<dbReference type="VEuPathDB" id="PiroplasmaDB:BMR1_03g02615"/>
<dbReference type="GO" id="GO:0031201">
    <property type="term" value="C:SNARE complex"/>
    <property type="evidence" value="ECO:0007669"/>
    <property type="project" value="TreeGrafter"/>
</dbReference>
<organism evidence="12 13">
    <name type="scientific">Babesia microti (strain RI)</name>
    <dbReference type="NCBI Taxonomy" id="1133968"/>
    <lineage>
        <taxon>Eukaryota</taxon>
        <taxon>Sar</taxon>
        <taxon>Alveolata</taxon>
        <taxon>Apicomplexa</taxon>
        <taxon>Aconoidasida</taxon>
        <taxon>Piroplasmida</taxon>
        <taxon>Babesiidae</taxon>
        <taxon>Babesia</taxon>
    </lineage>
</organism>
<dbReference type="GO" id="GO:0006886">
    <property type="term" value="P:intracellular protein transport"/>
    <property type="evidence" value="ECO:0007669"/>
    <property type="project" value="TreeGrafter"/>
</dbReference>
<evidence type="ECO:0000256" key="3">
    <source>
        <dbReference type="ARBA" id="ARBA00022448"/>
    </source>
</evidence>
<dbReference type="GO" id="GO:0005484">
    <property type="term" value="F:SNAP receptor activity"/>
    <property type="evidence" value="ECO:0007669"/>
    <property type="project" value="TreeGrafter"/>
</dbReference>
<dbReference type="EMBL" id="LN871598">
    <property type="protein sequence ID" value="CTQ41123.1"/>
    <property type="molecule type" value="Genomic_DNA"/>
</dbReference>
<name>A0A0K3AR50_BABMR</name>
<reference evidence="12 13" key="1">
    <citation type="journal article" date="2012" name="Nucleic Acids Res.">
        <title>Sequencing of the smallest Apicomplexan genome from the human pathogen Babesia microti.</title>
        <authorList>
            <person name="Cornillot E."/>
            <person name="Hadj-Kaddour K."/>
            <person name="Dassouli A."/>
            <person name="Noel B."/>
            <person name="Ranwez V."/>
            <person name="Vacherie B."/>
            <person name="Augagneur Y."/>
            <person name="Bres V."/>
            <person name="Duclos A."/>
            <person name="Randazzo S."/>
            <person name="Carcy B."/>
            <person name="Debierre-Grockiego F."/>
            <person name="Delbecq S."/>
            <person name="Moubri-Menage K."/>
            <person name="Shams-Eldin H."/>
            <person name="Usmani-Brown S."/>
            <person name="Bringaud F."/>
            <person name="Wincker P."/>
            <person name="Vivares C.P."/>
            <person name="Schwarz R.T."/>
            <person name="Schetters T.P."/>
            <person name="Krause P.J."/>
            <person name="Gorenflot A."/>
            <person name="Berry V."/>
            <person name="Barbe V."/>
            <person name="Ben Mamoun C."/>
        </authorList>
    </citation>
    <scope>NUCLEOTIDE SEQUENCE [LARGE SCALE GENOMIC DNA]</scope>
    <source>
        <strain evidence="12 13">RI</strain>
    </source>
</reference>
<feature type="domain" description="T-SNARE coiled-coil homology" evidence="11">
    <location>
        <begin position="211"/>
        <end position="267"/>
    </location>
</feature>
<gene>
    <name evidence="12" type="ORF">BMR1_03g02615</name>
</gene>
<dbReference type="PANTHER" id="PTHR19957:SF83">
    <property type="entry name" value="SYNTAXIN-16"/>
    <property type="match status" value="1"/>
</dbReference>
<protein>
    <submittedName>
        <fullName evidence="12">Syntaxin 16</fullName>
    </submittedName>
</protein>
<dbReference type="RefSeq" id="XP_012649134.1">
    <property type="nucleotide sequence ID" value="XM_012793680.1"/>
</dbReference>
<keyword evidence="9 10" id="KW-0472">Membrane</keyword>
<dbReference type="OrthoDB" id="10251371at2759"/>
<evidence type="ECO:0000256" key="1">
    <source>
        <dbReference type="ARBA" id="ARBA00004409"/>
    </source>
</evidence>
<dbReference type="InterPro" id="IPR000727">
    <property type="entry name" value="T_SNARE_dom"/>
</dbReference>
<keyword evidence="4 10" id="KW-0812">Transmembrane</keyword>
<keyword evidence="8" id="KW-0175">Coiled coil</keyword>
<evidence type="ECO:0000256" key="5">
    <source>
        <dbReference type="ARBA" id="ARBA00022927"/>
    </source>
</evidence>
<dbReference type="KEGG" id="bmic:BMR1_03g02615"/>
<reference evidence="12 13" key="2">
    <citation type="journal article" date="2013" name="PLoS ONE">
        <title>Whole genome mapping and re-organization of the nuclear and mitochondrial genomes of Babesia microti isolates.</title>
        <authorList>
            <person name="Cornillot E."/>
            <person name="Dassouli A."/>
            <person name="Garg A."/>
            <person name="Pachikara N."/>
            <person name="Randazzo S."/>
            <person name="Depoix D."/>
            <person name="Carcy B."/>
            <person name="Delbecq S."/>
            <person name="Frutos R."/>
            <person name="Silva J.C."/>
            <person name="Sutton R."/>
            <person name="Krause P.J."/>
            <person name="Mamoun C.B."/>
        </authorList>
    </citation>
    <scope>NUCLEOTIDE SEQUENCE [LARGE SCALE GENOMIC DNA]</scope>
    <source>
        <strain evidence="12 13">RI</strain>
    </source>
</reference>
<dbReference type="GO" id="GO:0006906">
    <property type="term" value="P:vesicle fusion"/>
    <property type="evidence" value="ECO:0007669"/>
    <property type="project" value="TreeGrafter"/>
</dbReference>
<dbReference type="InterPro" id="IPR010989">
    <property type="entry name" value="SNARE"/>
</dbReference>
<sequence>MLDPPMACIVENPILQSSNDQTVSNTQFTNLTGRFIQIRSSSTNNDVIVNVTLPPLWLDALEESGRLINQLSDLIGKLEMAHQKRLLDVFGTDPKLGASVECITKQIVTTFKRCQQSLKDVCPLFAKPGASELIFCDNARKTYNRGVEKLSEQFKSLQKNYISKISRKSAIESVIDVENKKISSSFSGDMLDFDINDLENATSSINDIKVRNYGLAEIITSLQDIKDITLQIASMTIVQGTMLDRIDYNIMVSAEQTELAANALKKSVDNDSFALIIIRNLLFFITTLTILLVIKFIRKTDTVLSDTNMNVKYN</sequence>
<keyword evidence="3" id="KW-0813">Transport</keyword>
<dbReference type="GO" id="GO:0000139">
    <property type="term" value="C:Golgi membrane"/>
    <property type="evidence" value="ECO:0007669"/>
    <property type="project" value="UniProtKB-SubCell"/>
</dbReference>
<comment type="subcellular location">
    <subcellularLocation>
        <location evidence="1">Golgi apparatus membrane</location>
        <topology evidence="1">Single-pass type IV membrane protein</topology>
    </subcellularLocation>
</comment>
<dbReference type="InterPro" id="IPR045242">
    <property type="entry name" value="Syntaxin"/>
</dbReference>
<evidence type="ECO:0000256" key="8">
    <source>
        <dbReference type="ARBA" id="ARBA00023054"/>
    </source>
</evidence>
<dbReference type="OMA" id="KAHRFDI"/>
<dbReference type="PROSITE" id="PS50192">
    <property type="entry name" value="T_SNARE"/>
    <property type="match status" value="1"/>
</dbReference>
<dbReference type="PANTHER" id="PTHR19957">
    <property type="entry name" value="SYNTAXIN"/>
    <property type="match status" value="1"/>
</dbReference>
<keyword evidence="13" id="KW-1185">Reference proteome</keyword>
<dbReference type="SUPFAM" id="SSF47661">
    <property type="entry name" value="t-snare proteins"/>
    <property type="match status" value="1"/>
</dbReference>
<dbReference type="AlphaFoldDB" id="A0A0K3AR50"/>
<dbReference type="Proteomes" id="UP000002899">
    <property type="component" value="Chromosome III"/>
</dbReference>
<evidence type="ECO:0000256" key="4">
    <source>
        <dbReference type="ARBA" id="ARBA00022692"/>
    </source>
</evidence>
<evidence type="ECO:0000256" key="6">
    <source>
        <dbReference type="ARBA" id="ARBA00022989"/>
    </source>
</evidence>
<comment type="similarity">
    <text evidence="2">Belongs to the syntaxin family.</text>
</comment>
<dbReference type="Gene3D" id="1.20.58.70">
    <property type="match status" value="1"/>
</dbReference>
<keyword evidence="5" id="KW-0653">Protein transport</keyword>
<evidence type="ECO:0000256" key="9">
    <source>
        <dbReference type="ARBA" id="ARBA00023136"/>
    </source>
</evidence>
<evidence type="ECO:0000259" key="11">
    <source>
        <dbReference type="PROSITE" id="PS50192"/>
    </source>
</evidence>
<dbReference type="GO" id="GO:0048278">
    <property type="term" value="P:vesicle docking"/>
    <property type="evidence" value="ECO:0007669"/>
    <property type="project" value="TreeGrafter"/>
</dbReference>
<evidence type="ECO:0000256" key="2">
    <source>
        <dbReference type="ARBA" id="ARBA00009063"/>
    </source>
</evidence>
<proteinExistence type="inferred from homology"/>
<accession>A0A0K3AR50</accession>
<dbReference type="GO" id="GO:0000149">
    <property type="term" value="F:SNARE binding"/>
    <property type="evidence" value="ECO:0007669"/>
    <property type="project" value="TreeGrafter"/>
</dbReference>
<keyword evidence="7" id="KW-0333">Golgi apparatus</keyword>
<evidence type="ECO:0000256" key="10">
    <source>
        <dbReference type="SAM" id="Phobius"/>
    </source>
</evidence>
<keyword evidence="6 10" id="KW-1133">Transmembrane helix</keyword>
<evidence type="ECO:0000313" key="12">
    <source>
        <dbReference type="EMBL" id="CTQ41123.1"/>
    </source>
</evidence>
<dbReference type="CDD" id="cd15845">
    <property type="entry name" value="SNARE_syntaxin16"/>
    <property type="match status" value="1"/>
</dbReference>
<reference evidence="12 13" key="3">
    <citation type="journal article" date="2016" name="Sci. Rep.">
        <title>Genome-wide diversity and gene expression profiling of Babesia microti isolates identify polymorphic genes that mediate host-pathogen interactions.</title>
        <authorList>
            <person name="Silva J.C."/>
            <person name="Cornillot E."/>
            <person name="McCracken C."/>
            <person name="Usmani-Brown S."/>
            <person name="Dwivedi A."/>
            <person name="Ifeonu O.O."/>
            <person name="Crabtree J."/>
            <person name="Gotia H.T."/>
            <person name="Virji A.Z."/>
            <person name="Reynes C."/>
            <person name="Colinge J."/>
            <person name="Kumar V."/>
            <person name="Lawres L."/>
            <person name="Pazzi J.E."/>
            <person name="Pablo J.V."/>
            <person name="Hung C."/>
            <person name="Brancato J."/>
            <person name="Kumari P."/>
            <person name="Orvis J."/>
            <person name="Tretina K."/>
            <person name="Chibucos M."/>
            <person name="Ott S."/>
            <person name="Sadzewicz L."/>
            <person name="Sengamalay N."/>
            <person name="Shetty A.C."/>
            <person name="Su Q."/>
            <person name="Tallon L."/>
            <person name="Fraser C.M."/>
            <person name="Frutos R."/>
            <person name="Molina D.M."/>
            <person name="Krause P.J."/>
            <person name="Ben Mamoun C."/>
        </authorList>
    </citation>
    <scope>NUCLEOTIDE SEQUENCE [LARGE SCALE GENOMIC DNA]</scope>
    <source>
        <strain evidence="12 13">RI</strain>
    </source>
</reference>
<evidence type="ECO:0000256" key="7">
    <source>
        <dbReference type="ARBA" id="ARBA00023034"/>
    </source>
</evidence>
<dbReference type="GeneID" id="24425165"/>
<feature type="transmembrane region" description="Helical" evidence="10">
    <location>
        <begin position="273"/>
        <end position="294"/>
    </location>
</feature>
<evidence type="ECO:0000313" key="13">
    <source>
        <dbReference type="Proteomes" id="UP000002899"/>
    </source>
</evidence>